<dbReference type="EMBL" id="JBHSMF010000006">
    <property type="protein sequence ID" value="MFC5497685.1"/>
    <property type="molecule type" value="Genomic_DNA"/>
</dbReference>
<evidence type="ECO:0000313" key="6">
    <source>
        <dbReference type="EMBL" id="MFC5497685.1"/>
    </source>
</evidence>
<dbReference type="Pfam" id="PF03466">
    <property type="entry name" value="LysR_substrate"/>
    <property type="match status" value="1"/>
</dbReference>
<keyword evidence="7" id="KW-1185">Reference proteome</keyword>
<dbReference type="PANTHER" id="PTHR30126">
    <property type="entry name" value="HTH-TYPE TRANSCRIPTIONAL REGULATOR"/>
    <property type="match status" value="1"/>
</dbReference>
<dbReference type="Pfam" id="PF00126">
    <property type="entry name" value="HTH_1"/>
    <property type="match status" value="1"/>
</dbReference>
<dbReference type="PROSITE" id="PS50931">
    <property type="entry name" value="HTH_LYSR"/>
    <property type="match status" value="1"/>
</dbReference>
<dbReference type="Proteomes" id="UP001596037">
    <property type="component" value="Unassembled WGS sequence"/>
</dbReference>
<sequence>MSSIRLLRTFIAVASEGSFAAAAPRVALTQAAVGLQMRTLEAELRRPLFERQGKAVALNDAGRELLPAVRKLVAMYDQLLASSPAAEPMAGTVHLGAVVSAVRPLIQATLALKARHPGLELHVSAAKSIDLLADVESGALDAAIVVREPGPARPALAWTALYTEPMVLLAGRSIEHAAPRALLQRHPFIRFDRSQHTGQLVERTLRKLRARPQEFLELNAIESIVELVRSGLGLAILPHLRDSRWQADARLRIVEIAQAEARQIALVQTRDSPHAALVGAVIREFQGRLQN</sequence>
<keyword evidence="4" id="KW-0804">Transcription</keyword>
<dbReference type="InterPro" id="IPR036388">
    <property type="entry name" value="WH-like_DNA-bd_sf"/>
</dbReference>
<reference evidence="7" key="1">
    <citation type="journal article" date="2019" name="Int. J. Syst. Evol. Microbiol.">
        <title>The Global Catalogue of Microorganisms (GCM) 10K type strain sequencing project: providing services to taxonomists for standard genome sequencing and annotation.</title>
        <authorList>
            <consortium name="The Broad Institute Genomics Platform"/>
            <consortium name="The Broad Institute Genome Sequencing Center for Infectious Disease"/>
            <person name="Wu L."/>
            <person name="Ma J."/>
        </authorList>
    </citation>
    <scope>NUCLEOTIDE SEQUENCE [LARGE SCALE GENOMIC DNA]</scope>
    <source>
        <strain evidence="7">CCUG 57401</strain>
    </source>
</reference>
<dbReference type="InterPro" id="IPR005119">
    <property type="entry name" value="LysR_subst-bd"/>
</dbReference>
<gene>
    <name evidence="6" type="ORF">ACFPOE_09080</name>
</gene>
<dbReference type="Gene3D" id="3.40.190.10">
    <property type="entry name" value="Periplasmic binding protein-like II"/>
    <property type="match status" value="2"/>
</dbReference>
<proteinExistence type="inferred from homology"/>
<comment type="similarity">
    <text evidence="1">Belongs to the LysR transcriptional regulatory family.</text>
</comment>
<evidence type="ECO:0000313" key="7">
    <source>
        <dbReference type="Proteomes" id="UP001596037"/>
    </source>
</evidence>
<dbReference type="PANTHER" id="PTHR30126:SF94">
    <property type="entry name" value="LYSR FAMILY TRANSCRIPTIONAL REGULATOR"/>
    <property type="match status" value="1"/>
</dbReference>
<comment type="caution">
    <text evidence="6">The sequence shown here is derived from an EMBL/GenBank/DDBJ whole genome shotgun (WGS) entry which is preliminary data.</text>
</comment>
<accession>A0ABW0NAX4</accession>
<dbReference type="InterPro" id="IPR036390">
    <property type="entry name" value="WH_DNA-bd_sf"/>
</dbReference>
<feature type="domain" description="HTH lysR-type" evidence="5">
    <location>
        <begin position="1"/>
        <end position="59"/>
    </location>
</feature>
<evidence type="ECO:0000256" key="1">
    <source>
        <dbReference type="ARBA" id="ARBA00009437"/>
    </source>
</evidence>
<evidence type="ECO:0000259" key="5">
    <source>
        <dbReference type="PROSITE" id="PS50931"/>
    </source>
</evidence>
<dbReference type="InterPro" id="IPR000847">
    <property type="entry name" value="LysR_HTH_N"/>
</dbReference>
<evidence type="ECO:0000256" key="4">
    <source>
        <dbReference type="ARBA" id="ARBA00023163"/>
    </source>
</evidence>
<dbReference type="SUPFAM" id="SSF46785">
    <property type="entry name" value="Winged helix' DNA-binding domain"/>
    <property type="match status" value="1"/>
</dbReference>
<keyword evidence="2" id="KW-0805">Transcription regulation</keyword>
<evidence type="ECO:0000256" key="2">
    <source>
        <dbReference type="ARBA" id="ARBA00023015"/>
    </source>
</evidence>
<dbReference type="SUPFAM" id="SSF53850">
    <property type="entry name" value="Periplasmic binding protein-like II"/>
    <property type="match status" value="1"/>
</dbReference>
<evidence type="ECO:0000256" key="3">
    <source>
        <dbReference type="ARBA" id="ARBA00023125"/>
    </source>
</evidence>
<dbReference type="Gene3D" id="1.10.10.10">
    <property type="entry name" value="Winged helix-like DNA-binding domain superfamily/Winged helix DNA-binding domain"/>
    <property type="match status" value="1"/>
</dbReference>
<name>A0ABW0NAX4_9BURK</name>
<organism evidence="6 7">
    <name type="scientific">Caenimonas terrae</name>
    <dbReference type="NCBI Taxonomy" id="696074"/>
    <lineage>
        <taxon>Bacteria</taxon>
        <taxon>Pseudomonadati</taxon>
        <taxon>Pseudomonadota</taxon>
        <taxon>Betaproteobacteria</taxon>
        <taxon>Burkholderiales</taxon>
        <taxon>Comamonadaceae</taxon>
        <taxon>Caenimonas</taxon>
    </lineage>
</organism>
<dbReference type="RefSeq" id="WP_376849764.1">
    <property type="nucleotide sequence ID" value="NZ_JBHSMF010000006.1"/>
</dbReference>
<keyword evidence="3" id="KW-0238">DNA-binding</keyword>
<protein>
    <submittedName>
        <fullName evidence="6">LysR family transcriptional regulator</fullName>
    </submittedName>
</protein>